<dbReference type="Pfam" id="PF00022">
    <property type="entry name" value="Actin"/>
    <property type="match status" value="1"/>
</dbReference>
<organism evidence="10 11">
    <name type="scientific">Acipenser ruthenus</name>
    <name type="common">Sterlet sturgeon</name>
    <dbReference type="NCBI Taxonomy" id="7906"/>
    <lineage>
        <taxon>Eukaryota</taxon>
        <taxon>Metazoa</taxon>
        <taxon>Chordata</taxon>
        <taxon>Craniata</taxon>
        <taxon>Vertebrata</taxon>
        <taxon>Euteleostomi</taxon>
        <taxon>Actinopterygii</taxon>
        <taxon>Chondrostei</taxon>
        <taxon>Acipenseriformes</taxon>
        <taxon>Acipenseridae</taxon>
        <taxon>Acipenser</taxon>
    </lineage>
</organism>
<proteinExistence type="inferred from homology"/>
<dbReference type="FunFam" id="3.30.420.40:FF:000538">
    <property type="entry name" value="Actin-related protein 2"/>
    <property type="match status" value="1"/>
</dbReference>
<dbReference type="AlphaFoldDB" id="A0A444U1H2"/>
<evidence type="ECO:0000256" key="8">
    <source>
        <dbReference type="ARBA" id="ARBA00063136"/>
    </source>
</evidence>
<keyword evidence="6" id="KW-0009">Actin-binding</keyword>
<accession>A0A444U1H2</accession>
<dbReference type="Gene3D" id="3.30.420.40">
    <property type="match status" value="2"/>
</dbReference>
<dbReference type="SUPFAM" id="SSF53067">
    <property type="entry name" value="Actin-like ATPase domain"/>
    <property type="match status" value="2"/>
</dbReference>
<comment type="caution">
    <text evidence="10">The sequence shown here is derived from an EMBL/GenBank/DDBJ whole genome shotgun (WGS) entry which is preliminary data.</text>
</comment>
<protein>
    <submittedName>
        <fullName evidence="10">Actin-related protein 2-B</fullName>
    </submittedName>
</protein>
<dbReference type="GO" id="GO:0005856">
    <property type="term" value="C:cytoskeleton"/>
    <property type="evidence" value="ECO:0007669"/>
    <property type="project" value="UniProtKB-SubCell"/>
</dbReference>
<reference evidence="10 11" key="1">
    <citation type="submission" date="2019-01" db="EMBL/GenBank/DDBJ databases">
        <title>Draft Genome and Complete Hox-Cluster Characterization of the Sterlet Sturgeon (Acipenser ruthenus).</title>
        <authorList>
            <person name="Wei Q."/>
        </authorList>
    </citation>
    <scope>NUCLEOTIDE SEQUENCE [LARGE SCALE GENOMIC DNA]</scope>
    <source>
        <strain evidence="10">WHYD16114868_AA</strain>
        <tissue evidence="10">Blood</tissue>
    </source>
</reference>
<evidence type="ECO:0000256" key="9">
    <source>
        <dbReference type="SAM" id="MobiDB-lite"/>
    </source>
</evidence>
<dbReference type="PROSITE" id="PS01132">
    <property type="entry name" value="ACTINS_ACT_LIKE"/>
    <property type="match status" value="1"/>
</dbReference>
<gene>
    <name evidence="10" type="ORF">EOD39_9203</name>
</gene>
<dbReference type="GO" id="GO:0003779">
    <property type="term" value="F:actin binding"/>
    <property type="evidence" value="ECO:0007669"/>
    <property type="project" value="UniProtKB-KW"/>
</dbReference>
<evidence type="ECO:0000256" key="5">
    <source>
        <dbReference type="ARBA" id="ARBA00022840"/>
    </source>
</evidence>
<feature type="compositionally biased region" description="Basic and acidic residues" evidence="9">
    <location>
        <begin position="48"/>
        <end position="58"/>
    </location>
</feature>
<evidence type="ECO:0000256" key="7">
    <source>
        <dbReference type="ARBA" id="ARBA00023212"/>
    </source>
</evidence>
<dbReference type="InterPro" id="IPR020902">
    <property type="entry name" value="Actin/actin-like_CS"/>
</dbReference>
<comment type="subunit">
    <text evidence="8">Component of the Arp2/3 complex composed of actr2/arp2, actr3/arp3, arpc1b, arpc2, arpc3, arpc4 and arpc5.</text>
</comment>
<comment type="similarity">
    <text evidence="2">Belongs to the actin family. ARP2 subfamily.</text>
</comment>
<evidence type="ECO:0000256" key="4">
    <source>
        <dbReference type="ARBA" id="ARBA00022741"/>
    </source>
</evidence>
<evidence type="ECO:0000313" key="11">
    <source>
        <dbReference type="Proteomes" id="UP000289886"/>
    </source>
</evidence>
<keyword evidence="5" id="KW-0067">ATP-binding</keyword>
<feature type="compositionally biased region" description="Polar residues" evidence="9">
    <location>
        <begin position="128"/>
        <end position="151"/>
    </location>
</feature>
<name>A0A444U1H2_ACIRT</name>
<dbReference type="GO" id="GO:0005524">
    <property type="term" value="F:ATP binding"/>
    <property type="evidence" value="ECO:0007669"/>
    <property type="project" value="UniProtKB-KW"/>
</dbReference>
<evidence type="ECO:0000256" key="1">
    <source>
        <dbReference type="ARBA" id="ARBA00004245"/>
    </source>
</evidence>
<dbReference type="InterPro" id="IPR043129">
    <property type="entry name" value="ATPase_NBD"/>
</dbReference>
<evidence type="ECO:0000256" key="3">
    <source>
        <dbReference type="ARBA" id="ARBA00022490"/>
    </source>
</evidence>
<evidence type="ECO:0000256" key="6">
    <source>
        <dbReference type="ARBA" id="ARBA00023203"/>
    </source>
</evidence>
<dbReference type="PANTHER" id="PTHR11937">
    <property type="entry name" value="ACTIN"/>
    <property type="match status" value="1"/>
</dbReference>
<dbReference type="Proteomes" id="UP000289886">
    <property type="component" value="Unassembled WGS sequence"/>
</dbReference>
<dbReference type="CDD" id="cd10220">
    <property type="entry name" value="ASKHA_NBD_Arp2"/>
    <property type="match status" value="1"/>
</dbReference>
<keyword evidence="3" id="KW-0963">Cytoplasm</keyword>
<keyword evidence="7" id="KW-0206">Cytoskeleton</keyword>
<keyword evidence="11" id="KW-1185">Reference proteome</keyword>
<dbReference type="FunFam" id="3.90.640.10:FF:000005">
    <property type="entry name" value="Actin-related protein 2"/>
    <property type="match status" value="1"/>
</dbReference>
<feature type="compositionally biased region" description="Basic and acidic residues" evidence="9">
    <location>
        <begin position="110"/>
        <end position="127"/>
    </location>
</feature>
<feature type="region of interest" description="Disordered" evidence="9">
    <location>
        <begin position="48"/>
        <end position="157"/>
    </location>
</feature>
<dbReference type="SMART" id="SM00268">
    <property type="entry name" value="ACTIN"/>
    <property type="match status" value="1"/>
</dbReference>
<comment type="subcellular location">
    <subcellularLocation>
        <location evidence="1">Cytoplasm</location>
        <location evidence="1">Cytoskeleton</location>
    </subcellularLocation>
</comment>
<dbReference type="PRINTS" id="PR00190">
    <property type="entry name" value="ACTIN"/>
</dbReference>
<sequence length="1035" mass="116994">MALEVELMFSELPSQMETKTYGKWNYSDLEKDIPELVHGVHQLMTIDETKSPAHRSREALSAQAPESYSVLSAGGSHGRSQRKTVAIKPSSRYSSGKAKYAMRKPLYDISTDHKKPSSHDLQIEDKSTTLPTPSCEYQSTSVKMNDNTDSGSPHKGLYEPATSHAALYSREWHTSYSQTSLRVDSGIPRSSRCYFSSPPLVDYSTMVKMSPRGLSAPRPSSVEATIPYSRLSKKSISQVWKSPNTSTRSGRSLHHSLDKMLDSKHSREKSPYQADYWACAIPSSLPPSPNRKSPHWDPDEEYRVMLDYTYPLRPNYSRSRGQSDGDPLVSNPLLQDSGIELDSFCYSTNNTLRSISTPCLEYDTAVLRNDSSSIERLFSGKDLGPSNPEYKEPCHLKLGSAHQQTGSSRRSISPYSSDDHVDLSIENSNSSAWFESHSKKLVEQRTWHRKYGVFSSFASKTCFIPTTQILPLHKAWDSDEEYLSLPLRLNELELLSQQLNTIAVQISKPGDVCCETQPVLKKDTASSKPLYNQAEPMASEGIADAGALFGTQTIKEDYDQESDSKSAEGKFTKSRLKKVSNFMEQLGGLSHFEFEKKTHVDQSGGETKESLMQHIQTFCYKLEELIQWLYKVAEKMDNWNPPTPDIDSVKSSLDVYKFVKCGYAGSNFPEHIFPALVGRPIIRSTAKVGNIEIKDLMVGDEASELRSMLEVNYPMENGIVRNWDDMKHLWDYTFGPEKLNIDSRNCKILLTEPPMNPMKNREKIIEVMFETYQFSGVYIAIQAVLTLYAQGLLTGVVVDSGDGVTHICPVYEGFSLPHLTRRLDIAGRDITRYLIKLLLLRGYAFNHSADFETVRMMKEKLCYVGYNIEQEQKLALETTVLVESYTLPDGRVIKVGGERFEAPEALFQPHLINVEGVGVAELLFNTIHAADIDTRAEFYKHIVLSGGSTMYPGLPSRLERELKQLYLERVLKGDVEKLSKFKIRIEDPPRRKHMVFLGGAVLADIMKDKDNFWMTRQEYEEKGMRVLEKLGVTVR</sequence>
<dbReference type="Gene3D" id="3.90.640.10">
    <property type="entry name" value="Actin, Chain A, domain 4"/>
    <property type="match status" value="1"/>
</dbReference>
<dbReference type="EMBL" id="SCEB01215546">
    <property type="protein sequence ID" value="RXM29011.1"/>
    <property type="molecule type" value="Genomic_DNA"/>
</dbReference>
<evidence type="ECO:0000313" key="10">
    <source>
        <dbReference type="EMBL" id="RXM29011.1"/>
    </source>
</evidence>
<dbReference type="InterPro" id="IPR004000">
    <property type="entry name" value="Actin"/>
</dbReference>
<keyword evidence="4" id="KW-0547">Nucleotide-binding</keyword>
<evidence type="ECO:0000256" key="2">
    <source>
        <dbReference type="ARBA" id="ARBA00010121"/>
    </source>
</evidence>